<name>A0ABQ3K6T9_9DEIO</name>
<evidence type="ECO:0000313" key="2">
    <source>
        <dbReference type="EMBL" id="GHG04591.1"/>
    </source>
</evidence>
<organism evidence="2 3">
    <name type="scientific">Deinococcus piscis</name>
    <dbReference type="NCBI Taxonomy" id="394230"/>
    <lineage>
        <taxon>Bacteria</taxon>
        <taxon>Thermotogati</taxon>
        <taxon>Deinococcota</taxon>
        <taxon>Deinococci</taxon>
        <taxon>Deinococcales</taxon>
        <taxon>Deinococcaceae</taxon>
        <taxon>Deinococcus</taxon>
    </lineage>
</organism>
<gene>
    <name evidence="2" type="ORF">GCM10017783_16530</name>
</gene>
<protein>
    <recommendedName>
        <fullName evidence="1">Methyltransferase type 12 domain-containing protein</fullName>
    </recommendedName>
</protein>
<accession>A0ABQ3K6T9</accession>
<dbReference type="Pfam" id="PF08242">
    <property type="entry name" value="Methyltransf_12"/>
    <property type="match status" value="1"/>
</dbReference>
<dbReference type="EMBL" id="BNAL01000019">
    <property type="protein sequence ID" value="GHG04591.1"/>
    <property type="molecule type" value="Genomic_DNA"/>
</dbReference>
<dbReference type="InterPro" id="IPR013217">
    <property type="entry name" value="Methyltransf_12"/>
</dbReference>
<sequence length="225" mass="23870">MNGIQMQPPLPTAPSERQVHWQGVYTTKDPTAVSWFQAAPTPSLELIQGLDLSAHAQMVDIGGGTSALAGALLVQGLDITVLDIAPAALAYAQARLGEAAQQVQWVAADILDAEQLAEHLAPGSVEIWHDRAVFHFLHGDERLQYVEAAARAVAPGGYAIIGTFAPDGPERCSGLSVRRYSAEALAEMFAPAFQLVSAQRHEHITPGGSVQAFTFVTLQRTAGPA</sequence>
<dbReference type="SUPFAM" id="SSF53335">
    <property type="entry name" value="S-adenosyl-L-methionine-dependent methyltransferases"/>
    <property type="match status" value="1"/>
</dbReference>
<dbReference type="PANTHER" id="PTHR43861">
    <property type="entry name" value="TRANS-ACONITATE 2-METHYLTRANSFERASE-RELATED"/>
    <property type="match status" value="1"/>
</dbReference>
<comment type="caution">
    <text evidence="2">The sequence shown here is derived from an EMBL/GenBank/DDBJ whole genome shotgun (WGS) entry which is preliminary data.</text>
</comment>
<evidence type="ECO:0000313" key="3">
    <source>
        <dbReference type="Proteomes" id="UP000632154"/>
    </source>
</evidence>
<keyword evidence="3" id="KW-1185">Reference proteome</keyword>
<dbReference type="Gene3D" id="3.40.50.150">
    <property type="entry name" value="Vaccinia Virus protein VP39"/>
    <property type="match status" value="1"/>
</dbReference>
<feature type="domain" description="Methyltransferase type 12" evidence="1">
    <location>
        <begin position="59"/>
        <end position="158"/>
    </location>
</feature>
<proteinExistence type="predicted"/>
<dbReference type="RefSeq" id="WP_229839011.1">
    <property type="nucleotide sequence ID" value="NZ_BNAL01000019.1"/>
</dbReference>
<evidence type="ECO:0000259" key="1">
    <source>
        <dbReference type="Pfam" id="PF08242"/>
    </source>
</evidence>
<reference evidence="3" key="1">
    <citation type="journal article" date="2019" name="Int. J. Syst. Evol. Microbiol.">
        <title>The Global Catalogue of Microorganisms (GCM) 10K type strain sequencing project: providing services to taxonomists for standard genome sequencing and annotation.</title>
        <authorList>
            <consortium name="The Broad Institute Genomics Platform"/>
            <consortium name="The Broad Institute Genome Sequencing Center for Infectious Disease"/>
            <person name="Wu L."/>
            <person name="Ma J."/>
        </authorList>
    </citation>
    <scope>NUCLEOTIDE SEQUENCE [LARGE SCALE GENOMIC DNA]</scope>
    <source>
        <strain evidence="3">CGMCC 1.18439</strain>
    </source>
</reference>
<dbReference type="Proteomes" id="UP000632154">
    <property type="component" value="Unassembled WGS sequence"/>
</dbReference>
<dbReference type="InterPro" id="IPR029063">
    <property type="entry name" value="SAM-dependent_MTases_sf"/>
</dbReference>